<sequence>MQLHLRFIMMSLALLFRLLAALDYCSRSCNGLRSPSLYRPTYPAPHSCITSSETLKCSYHSDKLNVFSDIATAVRCVCMLRDFVLAPCSGKCCDSILLDMITPPTSEWQPNLYTA</sequence>
<organism evidence="2 3">
    <name type="scientific">Scleroderma citrinum Foug A</name>
    <dbReference type="NCBI Taxonomy" id="1036808"/>
    <lineage>
        <taxon>Eukaryota</taxon>
        <taxon>Fungi</taxon>
        <taxon>Dikarya</taxon>
        <taxon>Basidiomycota</taxon>
        <taxon>Agaricomycotina</taxon>
        <taxon>Agaricomycetes</taxon>
        <taxon>Agaricomycetidae</taxon>
        <taxon>Boletales</taxon>
        <taxon>Sclerodermatineae</taxon>
        <taxon>Sclerodermataceae</taxon>
        <taxon>Scleroderma</taxon>
    </lineage>
</organism>
<evidence type="ECO:0000313" key="3">
    <source>
        <dbReference type="Proteomes" id="UP000053989"/>
    </source>
</evidence>
<dbReference type="InParanoid" id="A0A0C2Z286"/>
<keyword evidence="3" id="KW-1185">Reference proteome</keyword>
<name>A0A0C2Z286_9AGAM</name>
<accession>A0A0C2Z286</accession>
<feature type="chain" id="PRO_5002171911" description="Secreted protein" evidence="1">
    <location>
        <begin position="22"/>
        <end position="115"/>
    </location>
</feature>
<dbReference type="HOGENOM" id="CLU_2110408_0_0_1"/>
<dbReference type="AlphaFoldDB" id="A0A0C2Z286"/>
<gene>
    <name evidence="2" type="ORF">SCLCIDRAFT_278545</name>
</gene>
<evidence type="ECO:0000256" key="1">
    <source>
        <dbReference type="SAM" id="SignalP"/>
    </source>
</evidence>
<keyword evidence="1" id="KW-0732">Signal</keyword>
<dbReference type="Proteomes" id="UP000053989">
    <property type="component" value="Unassembled WGS sequence"/>
</dbReference>
<reference evidence="3" key="2">
    <citation type="submission" date="2015-01" db="EMBL/GenBank/DDBJ databases">
        <title>Evolutionary Origins and Diversification of the Mycorrhizal Mutualists.</title>
        <authorList>
            <consortium name="DOE Joint Genome Institute"/>
            <consortium name="Mycorrhizal Genomics Consortium"/>
            <person name="Kohler A."/>
            <person name="Kuo A."/>
            <person name="Nagy L.G."/>
            <person name="Floudas D."/>
            <person name="Copeland A."/>
            <person name="Barry K.W."/>
            <person name="Cichocki N."/>
            <person name="Veneault-Fourrey C."/>
            <person name="LaButti K."/>
            <person name="Lindquist E.A."/>
            <person name="Lipzen A."/>
            <person name="Lundell T."/>
            <person name="Morin E."/>
            <person name="Murat C."/>
            <person name="Riley R."/>
            <person name="Ohm R."/>
            <person name="Sun H."/>
            <person name="Tunlid A."/>
            <person name="Henrissat B."/>
            <person name="Grigoriev I.V."/>
            <person name="Hibbett D.S."/>
            <person name="Martin F."/>
        </authorList>
    </citation>
    <scope>NUCLEOTIDE SEQUENCE [LARGE SCALE GENOMIC DNA]</scope>
    <source>
        <strain evidence="3">Foug A</strain>
    </source>
</reference>
<protein>
    <recommendedName>
        <fullName evidence="4">Secreted protein</fullName>
    </recommendedName>
</protein>
<reference evidence="2 3" key="1">
    <citation type="submission" date="2014-04" db="EMBL/GenBank/DDBJ databases">
        <authorList>
            <consortium name="DOE Joint Genome Institute"/>
            <person name="Kuo A."/>
            <person name="Kohler A."/>
            <person name="Nagy L.G."/>
            <person name="Floudas D."/>
            <person name="Copeland A."/>
            <person name="Barry K.W."/>
            <person name="Cichocki N."/>
            <person name="Veneault-Fourrey C."/>
            <person name="LaButti K."/>
            <person name="Lindquist E.A."/>
            <person name="Lipzen A."/>
            <person name="Lundell T."/>
            <person name="Morin E."/>
            <person name="Murat C."/>
            <person name="Sun H."/>
            <person name="Tunlid A."/>
            <person name="Henrissat B."/>
            <person name="Grigoriev I.V."/>
            <person name="Hibbett D.S."/>
            <person name="Martin F."/>
            <person name="Nordberg H.P."/>
            <person name="Cantor M.N."/>
            <person name="Hua S.X."/>
        </authorList>
    </citation>
    <scope>NUCLEOTIDE SEQUENCE [LARGE SCALE GENOMIC DNA]</scope>
    <source>
        <strain evidence="2 3">Foug A</strain>
    </source>
</reference>
<feature type="signal peptide" evidence="1">
    <location>
        <begin position="1"/>
        <end position="21"/>
    </location>
</feature>
<evidence type="ECO:0000313" key="2">
    <source>
        <dbReference type="EMBL" id="KIM55958.1"/>
    </source>
</evidence>
<evidence type="ECO:0008006" key="4">
    <source>
        <dbReference type="Google" id="ProtNLM"/>
    </source>
</evidence>
<proteinExistence type="predicted"/>
<dbReference type="EMBL" id="KN822125">
    <property type="protein sequence ID" value="KIM55958.1"/>
    <property type="molecule type" value="Genomic_DNA"/>
</dbReference>